<evidence type="ECO:0000313" key="2">
    <source>
        <dbReference type="EMBL" id="RYC68354.1"/>
    </source>
</evidence>
<name>A0A4Q2UGS7_9BACT</name>
<proteinExistence type="predicted"/>
<reference evidence="2 3" key="1">
    <citation type="submission" date="2019-01" db="EMBL/GenBank/DDBJ databases">
        <title>Spirosoma flava sp. nov., a propanil-degrading bacterium isolated from herbicide-contaminated soil.</title>
        <authorList>
            <person name="Zhang L."/>
            <person name="Jiang J.-D."/>
        </authorList>
    </citation>
    <scope>NUCLEOTIDE SEQUENCE [LARGE SCALE GENOMIC DNA]</scope>
    <source>
        <strain evidence="2 3">TY50</strain>
    </source>
</reference>
<keyword evidence="3" id="KW-1185">Reference proteome</keyword>
<protein>
    <submittedName>
        <fullName evidence="2">Tetratricopeptide repeat protein</fullName>
    </submittedName>
</protein>
<feature type="signal peptide" evidence="1">
    <location>
        <begin position="1"/>
        <end position="21"/>
    </location>
</feature>
<dbReference type="EMBL" id="SBLB01000005">
    <property type="protein sequence ID" value="RYC68354.1"/>
    <property type="molecule type" value="Genomic_DNA"/>
</dbReference>
<feature type="chain" id="PRO_5020865486" evidence="1">
    <location>
        <begin position="22"/>
        <end position="279"/>
    </location>
</feature>
<dbReference type="SUPFAM" id="SSF48452">
    <property type="entry name" value="TPR-like"/>
    <property type="match status" value="1"/>
</dbReference>
<keyword evidence="1" id="KW-0732">Signal</keyword>
<dbReference type="AlphaFoldDB" id="A0A4Q2UGS7"/>
<comment type="caution">
    <text evidence="2">The sequence shown here is derived from an EMBL/GenBank/DDBJ whole genome shotgun (WGS) entry which is preliminary data.</text>
</comment>
<dbReference type="InterPro" id="IPR011990">
    <property type="entry name" value="TPR-like_helical_dom_sf"/>
</dbReference>
<evidence type="ECO:0000313" key="3">
    <source>
        <dbReference type="Proteomes" id="UP000290407"/>
    </source>
</evidence>
<dbReference type="Gene3D" id="1.25.40.10">
    <property type="entry name" value="Tetratricopeptide repeat domain"/>
    <property type="match status" value="1"/>
</dbReference>
<dbReference type="Proteomes" id="UP000290407">
    <property type="component" value="Unassembled WGS sequence"/>
</dbReference>
<gene>
    <name evidence="2" type="ORF">EQG79_18500</name>
</gene>
<accession>A0A4Q2UGS7</accession>
<evidence type="ECO:0000256" key="1">
    <source>
        <dbReference type="SAM" id="SignalP"/>
    </source>
</evidence>
<organism evidence="2 3">
    <name type="scientific">Spirosoma sordidisoli</name>
    <dbReference type="NCBI Taxonomy" id="2502893"/>
    <lineage>
        <taxon>Bacteria</taxon>
        <taxon>Pseudomonadati</taxon>
        <taxon>Bacteroidota</taxon>
        <taxon>Cytophagia</taxon>
        <taxon>Cytophagales</taxon>
        <taxon>Cytophagaceae</taxon>
        <taxon>Spirosoma</taxon>
    </lineage>
</organism>
<sequence length="279" mass="31136">MITRFCLICTFLCVTCLTGRAQSRLQTADSLYTSGQFLAARVAYERAIFMSSDPGEQFTAALGKVQCLKQQGLYAASVPFLNSQLQLLYPDSLLYRLRYEQILCAYLAGQFENTLSLLDRLPYLHPTVRATPLLLAIRILALNELQRWQEAQLHFRELLSALPDSATTRQDPYQHLPQLKNAKKAQWLATFIPGAGQLYAGKPGEAALSILVQSAGLYFGLTSFLQGYYLSAWGIGAGLFGSFQAGGVRRTDVLIREVNTRRANAFNTQVRQQILTLVR</sequence>